<evidence type="ECO:0000256" key="1">
    <source>
        <dbReference type="SAM" id="MobiDB-lite"/>
    </source>
</evidence>
<dbReference type="KEGG" id="pdp:PDIP_57700"/>
<feature type="compositionally biased region" description="Polar residues" evidence="1">
    <location>
        <begin position="404"/>
        <end position="431"/>
    </location>
</feature>
<accession>A0A7T6XME9</accession>
<keyword evidence="2" id="KW-0547">Nucleotide-binding</keyword>
<proteinExistence type="predicted"/>
<dbReference type="VEuPathDB" id="FungiDB:PDIP_57700"/>
<feature type="region of interest" description="Disordered" evidence="1">
    <location>
        <begin position="103"/>
        <end position="143"/>
    </location>
</feature>
<reference evidence="2 3" key="1">
    <citation type="submission" date="2020-08" db="EMBL/GenBank/DDBJ databases">
        <title>The completed genome sequence of the pathogenic ascomycete fungus Penicillium digitatum.</title>
        <authorList>
            <person name="Wang M."/>
        </authorList>
    </citation>
    <scope>NUCLEOTIDE SEQUENCE [LARGE SCALE GENOMIC DNA]</scope>
    <source>
        <strain evidence="2 3">PdW03</strain>
    </source>
</reference>
<organism evidence="2 3">
    <name type="scientific">Penicillium digitatum</name>
    <name type="common">Green mold</name>
    <dbReference type="NCBI Taxonomy" id="36651"/>
    <lineage>
        <taxon>Eukaryota</taxon>
        <taxon>Fungi</taxon>
        <taxon>Dikarya</taxon>
        <taxon>Ascomycota</taxon>
        <taxon>Pezizomycotina</taxon>
        <taxon>Eurotiomycetes</taxon>
        <taxon>Eurotiomycetidae</taxon>
        <taxon>Eurotiales</taxon>
        <taxon>Aspergillaceae</taxon>
        <taxon>Penicillium</taxon>
    </lineage>
</organism>
<dbReference type="GeneID" id="26234086"/>
<keyword evidence="2" id="KW-0067">ATP-binding</keyword>
<dbReference type="Proteomes" id="UP000595662">
    <property type="component" value="Chromosome 3"/>
</dbReference>
<name>A0A7T6XME9_PENDI</name>
<feature type="compositionally biased region" description="Low complexity" evidence="1">
    <location>
        <begin position="127"/>
        <end position="138"/>
    </location>
</feature>
<feature type="region of interest" description="Disordered" evidence="1">
    <location>
        <begin position="404"/>
        <end position="446"/>
    </location>
</feature>
<gene>
    <name evidence="2" type="ORF">Pdw03_7851</name>
</gene>
<evidence type="ECO:0000313" key="3">
    <source>
        <dbReference type="Proteomes" id="UP000595662"/>
    </source>
</evidence>
<dbReference type="GO" id="GO:0005524">
    <property type="term" value="F:ATP binding"/>
    <property type="evidence" value="ECO:0007669"/>
    <property type="project" value="UniProtKB-KW"/>
</dbReference>
<sequence>MCGHTYHHYPSCGHISNWSMISCQEYTNKLRLAGPERSVSCTRIKSSHDLLLSTQPSMCVQCEREWVENLFSHGNHQTQTSTSYRKIEGLDANQIIEVKARMVSDSTHNDRDTGSTDHSDNGQVFLGAAVGDSSNGDAGDAGHSDNGQNCLRAVADESESDCRNLACPKMSCATALKVARTSLGLQETAGDRDSFVPTIDRTSPDHFVNSGSEKDSVEIESLDAEGAVCTSPSEASSCDTESSGSSLCGSSLIRYNAIKLRIEEYLEKRQQQREMNTDHKQPDAGASTMEENFDHADVDDPHVALEDKPPTDPVDNPEVDHHSCAEPALDIDLVQQRIEATILKRIEENNEKEAQQVTISKLLDIALLKKDQDDRRERDHELGIEEETHLWDTETLERMWQAKDSTAEATANASIPVSPHTCTSPKSQQAPPTLDLQPQPRPQPQKHIYMGSMFADQKSAYQRGLREIRPYGSYSGEWEGFMLAHSEDDANRQGLLDPIHVRGCCAERRADFHLYYGVMHAPSEVHAENRWLEDIRRIPGEDGKFYGLLRADNLQHARAMGLTDIMHPWGCCKDGLFTMPERMLHRYTGFMCAVSLEAVGRMGLCDAEPVPGECGDYYGGTYNGYVEAYCELEAFQMGLKEPEHDKDCCPKAIPEAGQYTYYGYMYAGSEEEVVKKGLKDVLLVPGFDIKYSGYLLANSEEEAKALGLFEPSHIE</sequence>
<dbReference type="EMBL" id="CP060776">
    <property type="protein sequence ID" value="QQK43950.1"/>
    <property type="molecule type" value="Genomic_DNA"/>
</dbReference>
<dbReference type="RefSeq" id="XP_014532996.2">
    <property type="nucleotide sequence ID" value="XM_014677510.2"/>
</dbReference>
<dbReference type="AlphaFoldDB" id="A0A7T6XME9"/>
<feature type="compositionally biased region" description="Basic and acidic residues" evidence="1">
    <location>
        <begin position="103"/>
        <end position="120"/>
    </location>
</feature>
<evidence type="ECO:0000313" key="2">
    <source>
        <dbReference type="EMBL" id="QQK43950.1"/>
    </source>
</evidence>
<protein>
    <submittedName>
        <fullName evidence="2">Carbamoyl phosphate synthetase, large subunit, ATP-binding</fullName>
    </submittedName>
</protein>